<name>A0ACD3YLJ6_FUSSC</name>
<evidence type="ECO:0000313" key="2">
    <source>
        <dbReference type="Proteomes" id="UP000830768"/>
    </source>
</evidence>
<sequence length="417" mass="48501">MSSYVYSTDPNPFHQILVISQKTINDSFKNMWELAQLDDEDSPLKHFKERFRSGDYLETDIGVPSVQLQVTTKDPMLYFMLRMTSGKLWLYLTNDPDDDSHIEWPVNDWVFAFSVTISKKEITKDGPEYQQFKERAGLPESNFSLAQLFIDASCEFPLRMLRVNKFSRLAATTKWDENLSSFGDKEQDFKNLSPDAHATFDTFIQKWLNLMNEKKCNILGYSALRDTDSDLNKYEPTFPPTRIDYDCYPWRSNSYDQDQNNQDTNALCYLMMSNFESPSSKTLSYTGQFVDSSHDATFVMNRSLFWPWMFSVLRDVVVGMIPVPDEPTLYWDNTDPDHPYVGGMGYHFGDWSASSSYYNFTPSGPGRWSWDGRPQYSSKRCQNPNRGNDSETIQEWSNTPNIVDEGKFHRELYSSKD</sequence>
<dbReference type="EMBL" id="CP090030">
    <property type="protein sequence ID" value="UPK89867.1"/>
    <property type="molecule type" value="Genomic_DNA"/>
</dbReference>
<protein>
    <submittedName>
        <fullName evidence="1">Uncharacterized protein</fullName>
    </submittedName>
</protein>
<proteinExistence type="predicted"/>
<keyword evidence="2" id="KW-1185">Reference proteome</keyword>
<accession>A0ACD3YLJ6</accession>
<reference evidence="1" key="1">
    <citation type="submission" date="2021-11" db="EMBL/GenBank/DDBJ databases">
        <title>Fusarium solani-melongenae Genome sequencing and assembly.</title>
        <authorList>
            <person name="Xie S."/>
            <person name="Huang L."/>
            <person name="Zhang X."/>
        </authorList>
    </citation>
    <scope>NUCLEOTIDE SEQUENCE</scope>
    <source>
        <strain evidence="1">CRI 24-3</strain>
    </source>
</reference>
<evidence type="ECO:0000313" key="1">
    <source>
        <dbReference type="EMBL" id="UPK89867.1"/>
    </source>
</evidence>
<organism evidence="1 2">
    <name type="scientific">Fusarium solani subsp. cucurbitae</name>
    <name type="common">Neocosmosporum cucurbitae</name>
    <dbReference type="NCBI Taxonomy" id="2747967"/>
    <lineage>
        <taxon>Eukaryota</taxon>
        <taxon>Fungi</taxon>
        <taxon>Dikarya</taxon>
        <taxon>Ascomycota</taxon>
        <taxon>Pezizomycotina</taxon>
        <taxon>Sordariomycetes</taxon>
        <taxon>Hypocreomycetidae</taxon>
        <taxon>Hypocreales</taxon>
        <taxon>Nectriaceae</taxon>
        <taxon>Fusarium</taxon>
        <taxon>Fusarium solani species complex</taxon>
    </lineage>
</organism>
<gene>
    <name evidence="1" type="ORF">LCI18_000802</name>
</gene>
<dbReference type="Proteomes" id="UP000830768">
    <property type="component" value="Chromosome 1"/>
</dbReference>